<dbReference type="Proteomes" id="UP000821845">
    <property type="component" value="Chromosome 3"/>
</dbReference>
<comment type="caution">
    <text evidence="1">The sequence shown here is derived from an EMBL/GenBank/DDBJ whole genome shotgun (WGS) entry which is preliminary data.</text>
</comment>
<gene>
    <name evidence="1" type="ORF">HPB50_011314</name>
</gene>
<organism evidence="1 2">
    <name type="scientific">Hyalomma asiaticum</name>
    <name type="common">Tick</name>
    <dbReference type="NCBI Taxonomy" id="266040"/>
    <lineage>
        <taxon>Eukaryota</taxon>
        <taxon>Metazoa</taxon>
        <taxon>Ecdysozoa</taxon>
        <taxon>Arthropoda</taxon>
        <taxon>Chelicerata</taxon>
        <taxon>Arachnida</taxon>
        <taxon>Acari</taxon>
        <taxon>Parasitiformes</taxon>
        <taxon>Ixodida</taxon>
        <taxon>Ixodoidea</taxon>
        <taxon>Ixodidae</taxon>
        <taxon>Hyalomminae</taxon>
        <taxon>Hyalomma</taxon>
    </lineage>
</organism>
<keyword evidence="2" id="KW-1185">Reference proteome</keyword>
<evidence type="ECO:0000313" key="2">
    <source>
        <dbReference type="Proteomes" id="UP000821845"/>
    </source>
</evidence>
<dbReference type="EMBL" id="CM023483">
    <property type="protein sequence ID" value="KAH6935872.1"/>
    <property type="molecule type" value="Genomic_DNA"/>
</dbReference>
<evidence type="ECO:0000313" key="1">
    <source>
        <dbReference type="EMBL" id="KAH6935872.1"/>
    </source>
</evidence>
<proteinExistence type="predicted"/>
<name>A0ACB7SRW0_HYAAI</name>
<sequence length="380" mass="41444">MITEAMPVSLDADKNQESIVCKCNVTMPMRSRATRYLTKALTHVFMMRAVSFLDKVEYEFVGNFLQHAICLGDVDNDKNIELVAGNLQGDLAVFKFQQPRPWAQASNLGANKILSISCDGWCHMFALQTDTNSGTESQGKLVGLHKWEFANQVGNISLNNTPEGGLAILVAQPGGTYIKLDFGTAKQQLQRAAPLIAYSCQFILCCLSASCNGTATEDSSLLMSVSPQHHKLGLSHMRNPNVSSVIAGGILGTTRAGEPVNSLMALATLDGTLMLVDDGDNILWSLQVDHQLFALTKMDVVGDGREEVIACAWDGQTYIVNEERQSVRFQFDEAVCTFTAGNLTLSPGETQPCLVYATFNNRIVVYYNITFTNMAYAVAA</sequence>
<protein>
    <submittedName>
        <fullName evidence="1">Uncharacterized protein</fullName>
    </submittedName>
</protein>
<reference evidence="1" key="1">
    <citation type="submission" date="2020-05" db="EMBL/GenBank/DDBJ databases">
        <title>Large-scale comparative analyses of tick genomes elucidate their genetic diversity and vector capacities.</title>
        <authorList>
            <person name="Jia N."/>
            <person name="Wang J."/>
            <person name="Shi W."/>
            <person name="Du L."/>
            <person name="Sun Y."/>
            <person name="Zhan W."/>
            <person name="Jiang J."/>
            <person name="Wang Q."/>
            <person name="Zhang B."/>
            <person name="Ji P."/>
            <person name="Sakyi L.B."/>
            <person name="Cui X."/>
            <person name="Yuan T."/>
            <person name="Jiang B."/>
            <person name="Yang W."/>
            <person name="Lam T.T.-Y."/>
            <person name="Chang Q."/>
            <person name="Ding S."/>
            <person name="Wang X."/>
            <person name="Zhu J."/>
            <person name="Ruan X."/>
            <person name="Zhao L."/>
            <person name="Wei J."/>
            <person name="Que T."/>
            <person name="Du C."/>
            <person name="Cheng J."/>
            <person name="Dai P."/>
            <person name="Han X."/>
            <person name="Huang E."/>
            <person name="Gao Y."/>
            <person name="Liu J."/>
            <person name="Shao H."/>
            <person name="Ye R."/>
            <person name="Li L."/>
            <person name="Wei W."/>
            <person name="Wang X."/>
            <person name="Wang C."/>
            <person name="Yang T."/>
            <person name="Huo Q."/>
            <person name="Li W."/>
            <person name="Guo W."/>
            <person name="Chen H."/>
            <person name="Zhou L."/>
            <person name="Ni X."/>
            <person name="Tian J."/>
            <person name="Zhou Y."/>
            <person name="Sheng Y."/>
            <person name="Liu T."/>
            <person name="Pan Y."/>
            <person name="Xia L."/>
            <person name="Li J."/>
            <person name="Zhao F."/>
            <person name="Cao W."/>
        </authorList>
    </citation>
    <scope>NUCLEOTIDE SEQUENCE</scope>
    <source>
        <strain evidence="1">Hyas-2018</strain>
    </source>
</reference>
<accession>A0ACB7SRW0</accession>